<evidence type="ECO:0000313" key="9">
    <source>
        <dbReference type="EMBL" id="EMF13881.1"/>
    </source>
</evidence>
<feature type="domain" description="AMP-dependent synthetase/ligase" evidence="6">
    <location>
        <begin position="73"/>
        <end position="436"/>
    </location>
</feature>
<dbReference type="GO" id="GO:0031956">
    <property type="term" value="F:medium-chain fatty acid-CoA ligase activity"/>
    <property type="evidence" value="ECO:0007669"/>
    <property type="project" value="TreeGrafter"/>
</dbReference>
<feature type="region of interest" description="Disordered" evidence="5">
    <location>
        <begin position="672"/>
        <end position="691"/>
    </location>
</feature>
<dbReference type="Pfam" id="PF00501">
    <property type="entry name" value="AMP-binding"/>
    <property type="match status" value="1"/>
</dbReference>
<evidence type="ECO:0000256" key="5">
    <source>
        <dbReference type="SAM" id="MobiDB-lite"/>
    </source>
</evidence>
<evidence type="ECO:0000256" key="3">
    <source>
        <dbReference type="ARBA" id="ARBA00022553"/>
    </source>
</evidence>
<evidence type="ECO:0000256" key="1">
    <source>
        <dbReference type="ARBA" id="ARBA00006432"/>
    </source>
</evidence>
<dbReference type="Pfam" id="PF13193">
    <property type="entry name" value="AMP-binding_C"/>
    <property type="match status" value="1"/>
</dbReference>
<keyword evidence="2" id="KW-0596">Phosphopantetheine</keyword>
<evidence type="ECO:0000259" key="7">
    <source>
        <dbReference type="Pfam" id="PF00668"/>
    </source>
</evidence>
<evidence type="ECO:0000259" key="8">
    <source>
        <dbReference type="Pfam" id="PF13193"/>
    </source>
</evidence>
<dbReference type="InterPro" id="IPR001242">
    <property type="entry name" value="Condensation_dom"/>
</dbReference>
<feature type="region of interest" description="Disordered" evidence="5">
    <location>
        <begin position="1123"/>
        <end position="1188"/>
    </location>
</feature>
<dbReference type="Gene3D" id="3.40.50.12780">
    <property type="entry name" value="N-terminal domain of ligase-like"/>
    <property type="match status" value="1"/>
</dbReference>
<feature type="region of interest" description="Disordered" evidence="5">
    <location>
        <begin position="1209"/>
        <end position="1234"/>
    </location>
</feature>
<dbReference type="CDD" id="cd04433">
    <property type="entry name" value="AFD_class_I"/>
    <property type="match status" value="1"/>
</dbReference>
<dbReference type="HOGENOM" id="CLU_002959_0_0_1"/>
<dbReference type="InterPro" id="IPR023213">
    <property type="entry name" value="CAT-like_dom_sf"/>
</dbReference>
<dbReference type="PANTHER" id="PTHR43201:SF5">
    <property type="entry name" value="MEDIUM-CHAIN ACYL-COA LIGASE ACSF2, MITOCHONDRIAL"/>
    <property type="match status" value="1"/>
</dbReference>
<feature type="compositionally biased region" description="Basic and acidic residues" evidence="5">
    <location>
        <begin position="1224"/>
        <end position="1233"/>
    </location>
</feature>
<evidence type="ECO:0000256" key="4">
    <source>
        <dbReference type="ARBA" id="ARBA00022598"/>
    </source>
</evidence>
<dbReference type="Pfam" id="PF00668">
    <property type="entry name" value="Condensation"/>
    <property type="match status" value="1"/>
</dbReference>
<dbReference type="InterPro" id="IPR036736">
    <property type="entry name" value="ACP-like_sf"/>
</dbReference>
<feature type="compositionally biased region" description="Polar residues" evidence="5">
    <location>
        <begin position="1148"/>
        <end position="1157"/>
    </location>
</feature>
<reference evidence="9 10" key="1">
    <citation type="journal article" date="2012" name="PLoS Pathog.">
        <title>Diverse lifestyles and strategies of plant pathogenesis encoded in the genomes of eighteen Dothideomycetes fungi.</title>
        <authorList>
            <person name="Ohm R.A."/>
            <person name="Feau N."/>
            <person name="Henrissat B."/>
            <person name="Schoch C.L."/>
            <person name="Horwitz B.A."/>
            <person name="Barry K.W."/>
            <person name="Condon B.J."/>
            <person name="Copeland A.C."/>
            <person name="Dhillon B."/>
            <person name="Glaser F."/>
            <person name="Hesse C.N."/>
            <person name="Kosti I."/>
            <person name="LaButti K."/>
            <person name="Lindquist E.A."/>
            <person name="Lucas S."/>
            <person name="Salamov A.A."/>
            <person name="Bradshaw R.E."/>
            <person name="Ciuffetti L."/>
            <person name="Hamelin R.C."/>
            <person name="Kema G.H.J."/>
            <person name="Lawrence C."/>
            <person name="Scott J.A."/>
            <person name="Spatafora J.W."/>
            <person name="Turgeon B.G."/>
            <person name="de Wit P.J.G.M."/>
            <person name="Zhong S."/>
            <person name="Goodwin S.B."/>
            <person name="Grigoriev I.V."/>
        </authorList>
    </citation>
    <scope>NUCLEOTIDE SEQUENCE [LARGE SCALE GENOMIC DNA]</scope>
    <source>
        <strain evidence="9 10">SO2202</strain>
    </source>
</reference>
<dbReference type="RefSeq" id="XP_016762002.1">
    <property type="nucleotide sequence ID" value="XM_016907653.1"/>
</dbReference>
<dbReference type="InterPro" id="IPR025110">
    <property type="entry name" value="AMP-bd_C"/>
</dbReference>
<dbReference type="OMA" id="FWNAFMV"/>
<dbReference type="PROSITE" id="PS00455">
    <property type="entry name" value="AMP_BINDING"/>
    <property type="match status" value="1"/>
</dbReference>
<dbReference type="eggNOG" id="KOG1177">
    <property type="taxonomic scope" value="Eukaryota"/>
</dbReference>
<keyword evidence="3" id="KW-0597">Phosphoprotein</keyword>
<dbReference type="SUPFAM" id="SSF52777">
    <property type="entry name" value="CoA-dependent acyltransferases"/>
    <property type="match status" value="1"/>
</dbReference>
<dbReference type="Proteomes" id="UP000016931">
    <property type="component" value="Unassembled WGS sequence"/>
</dbReference>
<keyword evidence="10" id="KW-1185">Reference proteome</keyword>
<dbReference type="PANTHER" id="PTHR43201">
    <property type="entry name" value="ACYL-COA SYNTHETASE"/>
    <property type="match status" value="1"/>
</dbReference>
<name>M3C0P5_SPHMS</name>
<feature type="compositionally biased region" description="Polar residues" evidence="5">
    <location>
        <begin position="676"/>
        <end position="685"/>
    </location>
</feature>
<dbReference type="SUPFAM" id="SSF56801">
    <property type="entry name" value="Acetyl-CoA synthetase-like"/>
    <property type="match status" value="1"/>
</dbReference>
<feature type="domain" description="Condensation" evidence="7">
    <location>
        <begin position="761"/>
        <end position="940"/>
    </location>
</feature>
<protein>
    <submittedName>
        <fullName evidence="9">Acetyl-CoA synthetase-like protein</fullName>
    </submittedName>
</protein>
<dbReference type="SUPFAM" id="SSF47336">
    <property type="entry name" value="ACP-like"/>
    <property type="match status" value="1"/>
</dbReference>
<keyword evidence="4" id="KW-0436">Ligase</keyword>
<dbReference type="OrthoDB" id="3631436at2759"/>
<accession>M3C0P5</accession>
<dbReference type="Gene3D" id="3.30.300.30">
    <property type="match status" value="1"/>
</dbReference>
<dbReference type="STRING" id="692275.M3C0P5"/>
<dbReference type="InterPro" id="IPR020845">
    <property type="entry name" value="AMP-binding_CS"/>
</dbReference>
<gene>
    <name evidence="9" type="ORF">SEPMUDRAFT_156054</name>
</gene>
<comment type="similarity">
    <text evidence="1">Belongs to the ATP-dependent AMP-binding enzyme family.</text>
</comment>
<evidence type="ECO:0000313" key="10">
    <source>
        <dbReference type="Proteomes" id="UP000016931"/>
    </source>
</evidence>
<dbReference type="InterPro" id="IPR045851">
    <property type="entry name" value="AMP-bd_C_sf"/>
</dbReference>
<feature type="compositionally biased region" description="Low complexity" evidence="5">
    <location>
        <begin position="1125"/>
        <end position="1140"/>
    </location>
</feature>
<proteinExistence type="inferred from homology"/>
<dbReference type="InterPro" id="IPR042099">
    <property type="entry name" value="ANL_N_sf"/>
</dbReference>
<organism evidence="9 10">
    <name type="scientific">Sphaerulina musiva (strain SO2202)</name>
    <name type="common">Poplar stem canker fungus</name>
    <name type="synonym">Septoria musiva</name>
    <dbReference type="NCBI Taxonomy" id="692275"/>
    <lineage>
        <taxon>Eukaryota</taxon>
        <taxon>Fungi</taxon>
        <taxon>Dikarya</taxon>
        <taxon>Ascomycota</taxon>
        <taxon>Pezizomycotina</taxon>
        <taxon>Dothideomycetes</taxon>
        <taxon>Dothideomycetidae</taxon>
        <taxon>Mycosphaerellales</taxon>
        <taxon>Mycosphaerellaceae</taxon>
        <taxon>Sphaerulina</taxon>
    </lineage>
</organism>
<dbReference type="EMBL" id="KB456263">
    <property type="protein sequence ID" value="EMF13881.1"/>
    <property type="molecule type" value="Genomic_DNA"/>
</dbReference>
<dbReference type="GeneID" id="27904790"/>
<evidence type="ECO:0000256" key="2">
    <source>
        <dbReference type="ARBA" id="ARBA00022450"/>
    </source>
</evidence>
<dbReference type="GO" id="GO:0006631">
    <property type="term" value="P:fatty acid metabolic process"/>
    <property type="evidence" value="ECO:0007669"/>
    <property type="project" value="TreeGrafter"/>
</dbReference>
<feature type="domain" description="AMP-binding enzyme C-terminal" evidence="8">
    <location>
        <begin position="507"/>
        <end position="571"/>
    </location>
</feature>
<dbReference type="InterPro" id="IPR000873">
    <property type="entry name" value="AMP-dep_synth/lig_dom"/>
</dbReference>
<evidence type="ECO:0000259" key="6">
    <source>
        <dbReference type="Pfam" id="PF00501"/>
    </source>
</evidence>
<dbReference type="Gene3D" id="3.30.559.10">
    <property type="entry name" value="Chloramphenicol acetyltransferase-like domain"/>
    <property type="match status" value="1"/>
</dbReference>
<sequence length="1284" mass="141284">MPEKMNGNKLSESLGPAFSEPLPTLYDLLAQGPKSPHDLALACLHQPADLLSAYTGDDDSSSHNNGRSKKSPYLRWTFAQLEHVSHACAQAFVAMGLRPGSKIVAYISNCAEFHVLFRAALELNCTFCPISPKSATNAAEVRNVFDIVTPDLIVAQDASIAQKLDSCMNEGQDNTPRLILEMPSDGSSSSSPSSWQSLDTMMQNSGNSAALHDLSINRTSDDVILVLMTSGTTSLPKGCPHTNRSTTSCIRAYNAGGCYNRTRSLCSHLPISHIFAINSSFSFHMDGLPVVHASHFFEPRTTLQAIREERTADFAGVPAVASGLIDHPDFAKTDTSCMRFIVLGATTVTPATVTRIMENFGNATKVANGYGMTEGAPSVMTRYDEIPDGPPERVSSGHVLPGCKHRVVDLETGRVVPRGTAGELYMGGSLVIREYWTGSSNKDTSDSFAEDEQGKWVKTGDQAIMDEDGSIEIVGRYKHLIIRGGENISPKAIEGLILSKFDLETDVVGIPDEVAGEVPVAVVKVKADQEVSTSEIHEVVVKELGPGSALQETLLLHDMQLDDFPKTTSGKVQKNVLSEQVQKHLEAQSGNTSGGDEGYATDTTADQVTEVWRKLLKVDDLTAEDEIQNWADSLVIARFPGVLKRETGHSITTQELSNHGTAAAQAKLLDSRKGDQPSQGASFNFPSHDGPPTVNDMVHAQGNDDKYHKTRAICEDLLKKFHLDWNDVQDILPLYSLSAEFMKNPRPQSNNHRHAYLCKSKNVQETRLALEHALSHHDMLRTLAIHYDASTPLHVVLRPSSTWFQHCITILDEPIDTAVDLKRLLWNDPQYDFAAYPGPMFRAVLTHVQEENCAGLVYMIQHSVFDGISLEFFLQDLDALLADTATSSSSLPQRVPFRAWIESEFHFCNSLAAQTSVQWHINRLRGIHTHHAALFPRQKAPEWFKGDSTGWIDESTGKPGPERKPLFLLASSEEENQKEEANGVTGLSQKISLPDMQHLKHTHGIDASTVMKAALALLNTKLTGQNIALFAEYFAARNSWPFLPEWMSRVLPEPMEVDGPTVQKVVVAIELPWTGGAGEEGEEKEGGGNSVLGFLLKLQKEQDLMKGYVHAPFRDVVDRLHDTKNNTTSTTTTTTTTNTNDARENDAKTTLSISRRQIFNWLPPPPPPSSSSSSSSSSSHHHHHLSKIQQISRTDCGLLWNFLQLPPTNTSPNTANHNTKNHNHNTDSDDNNKNKNAVKIRIMPSWDDAQLTCREVSSWLEELGNLAERISKRENWGRGVSCVG</sequence>